<organism evidence="2 3">
    <name type="scientific">Rickenella mellea</name>
    <dbReference type="NCBI Taxonomy" id="50990"/>
    <lineage>
        <taxon>Eukaryota</taxon>
        <taxon>Fungi</taxon>
        <taxon>Dikarya</taxon>
        <taxon>Basidiomycota</taxon>
        <taxon>Agaricomycotina</taxon>
        <taxon>Agaricomycetes</taxon>
        <taxon>Hymenochaetales</taxon>
        <taxon>Rickenellaceae</taxon>
        <taxon>Rickenella</taxon>
    </lineage>
</organism>
<dbReference type="EMBL" id="ML170231">
    <property type="protein sequence ID" value="TDL16977.1"/>
    <property type="molecule type" value="Genomic_DNA"/>
</dbReference>
<accession>A0A4Y7PNH7</accession>
<evidence type="ECO:0000256" key="1">
    <source>
        <dbReference type="SAM" id="MobiDB-lite"/>
    </source>
</evidence>
<feature type="compositionally biased region" description="Acidic residues" evidence="1">
    <location>
        <begin position="1193"/>
        <end position="1230"/>
    </location>
</feature>
<dbReference type="STRING" id="50990.A0A4Y7PNH7"/>
<feature type="compositionally biased region" description="Polar residues" evidence="1">
    <location>
        <begin position="1183"/>
        <end position="1192"/>
    </location>
</feature>
<reference evidence="2 3" key="1">
    <citation type="submission" date="2018-06" db="EMBL/GenBank/DDBJ databases">
        <title>A transcriptomic atlas of mushroom development highlights an independent origin of complex multicellularity.</title>
        <authorList>
            <consortium name="DOE Joint Genome Institute"/>
            <person name="Krizsan K."/>
            <person name="Almasi E."/>
            <person name="Merenyi Z."/>
            <person name="Sahu N."/>
            <person name="Viragh M."/>
            <person name="Koszo T."/>
            <person name="Mondo S."/>
            <person name="Kiss B."/>
            <person name="Balint B."/>
            <person name="Kues U."/>
            <person name="Barry K."/>
            <person name="Hegedus J.C."/>
            <person name="Henrissat B."/>
            <person name="Johnson J."/>
            <person name="Lipzen A."/>
            <person name="Ohm R."/>
            <person name="Nagy I."/>
            <person name="Pangilinan J."/>
            <person name="Yan J."/>
            <person name="Xiong Y."/>
            <person name="Grigoriev I.V."/>
            <person name="Hibbett D.S."/>
            <person name="Nagy L.G."/>
        </authorList>
    </citation>
    <scope>NUCLEOTIDE SEQUENCE [LARGE SCALE GENOMIC DNA]</scope>
    <source>
        <strain evidence="2 3">SZMC22713</strain>
    </source>
</reference>
<dbReference type="AlphaFoldDB" id="A0A4Y7PNH7"/>
<feature type="compositionally biased region" description="Polar residues" evidence="1">
    <location>
        <begin position="57"/>
        <end position="66"/>
    </location>
</feature>
<feature type="region of interest" description="Disordered" evidence="1">
    <location>
        <begin position="1180"/>
        <end position="1238"/>
    </location>
</feature>
<evidence type="ECO:0000313" key="2">
    <source>
        <dbReference type="EMBL" id="TDL16977.1"/>
    </source>
</evidence>
<dbReference type="OrthoDB" id="2687259at2759"/>
<dbReference type="Pfam" id="PF18759">
    <property type="entry name" value="Plavaka"/>
    <property type="match status" value="1"/>
</dbReference>
<name>A0A4Y7PNH7_9AGAM</name>
<dbReference type="Proteomes" id="UP000294933">
    <property type="component" value="Unassembled WGS sequence"/>
</dbReference>
<keyword evidence="3" id="KW-1185">Reference proteome</keyword>
<evidence type="ECO:0000313" key="3">
    <source>
        <dbReference type="Proteomes" id="UP000294933"/>
    </source>
</evidence>
<proteinExistence type="predicted"/>
<protein>
    <submittedName>
        <fullName evidence="2">Uncharacterized protein</fullName>
    </submittedName>
</protein>
<feature type="region of interest" description="Disordered" evidence="1">
    <location>
        <begin position="46"/>
        <end position="66"/>
    </location>
</feature>
<dbReference type="InterPro" id="IPR041078">
    <property type="entry name" value="Plavaka"/>
</dbReference>
<sequence>MSTERGLSNHQNVCKFYQKDMQLKLEDSMRRQENAKRRRVELSETIASETMVDSDLNPPSTFGEQSNLQRDVDMDTEPDVFRADEYPATGHIPEPAPLGRGHRKKLGLPKRFLDILPTPQSVAPDIPPPQETQPADNRDETIDQTTATAVPIRSPLRTPPNPHGIFGEYPDTPSFDPDEAGTTSDLADFPCAESAGDITPEAPTLSQTNKYFPFKNASIYRLMHWMWTGSAQSSLARLQSLVTDVLLAADFKLQDLIGFNAARETKRMDDEARNQHEQSEREANTFAPQDGWKRADVRIPLPDRKVHLSEADAPHLNIPGLHYRPLLEVIKSALQSPQALRFHYTPFKKFWRPSPDQPEQRVYDELYTSDAHLEAHEEVQNLPREPGDNFERAVVSLMFWSDSTHLTSFGDASLWPIYLYFGNQSKYERGKPSANACHHVAYIPSLPSSFQDSFQELTGDSATTDVLTHCRRELMHAIWAILLNGDFMHAYKFGLVIKCADGVTRRIFPRFLTYSADYPEKSLSNCPCPRCLTEKGQIHQLGTVRNIKNLDRLAREDTDAHRFTIEQSRKFIFERGYAVKSTAVEKLLEKESLVPIHNTFSDRLSPFGENYFNLFVVDLLHEFELGVWKMIFIHLIRLLIAEGGNAVQLLNERYRATPTFGRDIIRKFSSNPSAMKKLAARDYEDLLQCSMPAFEGLLPEPHNAVVMDLLFYLKTWHGLAKLRVHTEDSLTCLEEATRGLGAQTRRFKKVTCDVYDTHELPAETAARGRRKRRIHTASSTVSPKTKQLNLSTFKLHALEHYVQMIRRYGTTDSYSTQSGELEHRRVKKFYGRTNKNNATAQITNLERRERVLRRIEEDLKSKPNKAGLSDSNNATVNFSSQEPLPYTSVSDHHHISKSRNTYVDLPLWIRKPEHAEDPAVKNFLPDLKDHLLGRLMDKEFDGGERRYSTAERNTVHIVHDQLFTHKVLRVNHTTYDLRRGQDSMNPRNHCDVMVLAREDEDEPNKHPYWYARVIGVYHVNVRHTGPHSKSSLPQRMEVLRVRWFGRDLETHAGWTARRLHAIGFVPESDEFAFGFLDPAQVIRGAHIIPGFHHGRTKELLRPSIARQPKEKDEDWERYYVGCFVDRDMLLRYAGGGIGHSSFNLENMLRTATVSERRVPVLVDGQIVDTSLDENDELAELPSENVNLNTPASEDSEEDEDLGPDQDDDSDNDGSDGAETFGQEDGEDLYDDNYGYAPL</sequence>
<dbReference type="VEuPathDB" id="FungiDB:BD410DRAFT_843981"/>
<gene>
    <name evidence="2" type="ORF">BD410DRAFT_843981</name>
</gene>
<feature type="region of interest" description="Disordered" evidence="1">
    <location>
        <begin position="118"/>
        <end position="140"/>
    </location>
</feature>